<dbReference type="FunFam" id="3.40.50.620:FF:000016">
    <property type="entry name" value="Putative choline-phosphate cytidylyltransferase B"/>
    <property type="match status" value="1"/>
</dbReference>
<reference evidence="13 14" key="1">
    <citation type="submission" date="2024-11" db="EMBL/GenBank/DDBJ databases">
        <title>Adaptive evolution of stress response genes in parasites aligns with host niche diversity.</title>
        <authorList>
            <person name="Hahn C."/>
            <person name="Resl P."/>
        </authorList>
    </citation>
    <scope>NUCLEOTIDE SEQUENCE [LARGE SCALE GENOMIC DNA]</scope>
    <source>
        <strain evidence="13">EGGRZ-B1_66</strain>
        <tissue evidence="13">Body</tissue>
    </source>
</reference>
<evidence type="ECO:0000259" key="12">
    <source>
        <dbReference type="Pfam" id="PF01467"/>
    </source>
</evidence>
<evidence type="ECO:0000256" key="10">
    <source>
        <dbReference type="ARBA" id="ARBA00026101"/>
    </source>
</evidence>
<dbReference type="EC" id="2.7.7.15" evidence="10"/>
<evidence type="ECO:0000256" key="9">
    <source>
        <dbReference type="ARBA" id="ARBA00025706"/>
    </source>
</evidence>
<dbReference type="InterPro" id="IPR004821">
    <property type="entry name" value="Cyt_trans-like"/>
</dbReference>
<evidence type="ECO:0000256" key="7">
    <source>
        <dbReference type="ARBA" id="ARBA00023209"/>
    </source>
</evidence>
<feature type="region of interest" description="Disordered" evidence="11">
    <location>
        <begin position="1"/>
        <end position="24"/>
    </location>
</feature>
<evidence type="ECO:0000256" key="3">
    <source>
        <dbReference type="ARBA" id="ARBA00022516"/>
    </source>
</evidence>
<dbReference type="NCBIfam" id="TIGR00125">
    <property type="entry name" value="cyt_tran_rel"/>
    <property type="match status" value="1"/>
</dbReference>
<dbReference type="InterPro" id="IPR045049">
    <property type="entry name" value="Pcy1-like"/>
</dbReference>
<protein>
    <recommendedName>
        <fullName evidence="10">choline-phosphate cytidylyltransferase</fullName>
        <ecNumber evidence="10">2.7.7.15</ecNumber>
    </recommendedName>
</protein>
<evidence type="ECO:0000256" key="2">
    <source>
        <dbReference type="ARBA" id="ARBA00010101"/>
    </source>
</evidence>
<feature type="domain" description="Cytidyltransferase-like" evidence="12">
    <location>
        <begin position="53"/>
        <end position="181"/>
    </location>
</feature>
<organism evidence="13 14">
    <name type="scientific">Cichlidogyrus casuarinus</name>
    <dbReference type="NCBI Taxonomy" id="1844966"/>
    <lineage>
        <taxon>Eukaryota</taxon>
        <taxon>Metazoa</taxon>
        <taxon>Spiralia</taxon>
        <taxon>Lophotrochozoa</taxon>
        <taxon>Platyhelminthes</taxon>
        <taxon>Monogenea</taxon>
        <taxon>Monopisthocotylea</taxon>
        <taxon>Dactylogyridea</taxon>
        <taxon>Ancyrocephalidae</taxon>
        <taxon>Cichlidogyrus</taxon>
    </lineage>
</organism>
<accession>A0ABD2PYN6</accession>
<dbReference type="AlphaFoldDB" id="A0ABD2PYN6"/>
<dbReference type="Proteomes" id="UP001626550">
    <property type="component" value="Unassembled WGS sequence"/>
</dbReference>
<evidence type="ECO:0000256" key="11">
    <source>
        <dbReference type="SAM" id="MobiDB-lite"/>
    </source>
</evidence>
<evidence type="ECO:0000256" key="8">
    <source>
        <dbReference type="ARBA" id="ARBA00023264"/>
    </source>
</evidence>
<keyword evidence="7" id="KW-0594">Phospholipid biosynthesis</keyword>
<keyword evidence="5" id="KW-0548">Nucleotidyltransferase</keyword>
<name>A0ABD2PYN6_9PLAT</name>
<dbReference type="Pfam" id="PF01467">
    <property type="entry name" value="CTP_transf_like"/>
    <property type="match status" value="1"/>
</dbReference>
<dbReference type="PANTHER" id="PTHR10739">
    <property type="entry name" value="CYTIDYLYLTRANSFERASE"/>
    <property type="match status" value="1"/>
</dbReference>
<dbReference type="PANTHER" id="PTHR10739:SF13">
    <property type="entry name" value="CHOLINE-PHOSPHATE CYTIDYLYLTRANSFERASE"/>
    <property type="match status" value="1"/>
</dbReference>
<dbReference type="InterPro" id="IPR041723">
    <property type="entry name" value="CCT"/>
</dbReference>
<keyword evidence="8" id="KW-1208">Phospholipid metabolism</keyword>
<evidence type="ECO:0000256" key="4">
    <source>
        <dbReference type="ARBA" id="ARBA00022679"/>
    </source>
</evidence>
<keyword evidence="4" id="KW-0808">Transferase</keyword>
<dbReference type="EMBL" id="JBJKFK010001887">
    <property type="protein sequence ID" value="KAL3312052.1"/>
    <property type="molecule type" value="Genomic_DNA"/>
</dbReference>
<comment type="pathway">
    <text evidence="9">Phospholipid metabolism; phosphatidylcholine biosynthesis; phosphatidylcholine from phosphocholine: step 1/2.</text>
</comment>
<proteinExistence type="inferred from homology"/>
<evidence type="ECO:0000256" key="6">
    <source>
        <dbReference type="ARBA" id="ARBA00023098"/>
    </source>
</evidence>
<comment type="caution">
    <text evidence="13">The sequence shown here is derived from an EMBL/GenBank/DDBJ whole genome shotgun (WGS) entry which is preliminary data.</text>
</comment>
<dbReference type="Gene3D" id="3.40.50.620">
    <property type="entry name" value="HUPs"/>
    <property type="match status" value="1"/>
</dbReference>
<dbReference type="GO" id="GO:0004105">
    <property type="term" value="F:choline-phosphate cytidylyltransferase activity"/>
    <property type="evidence" value="ECO:0007669"/>
    <property type="project" value="UniProtKB-EC"/>
</dbReference>
<comment type="pathway">
    <text evidence="1">Lipid metabolism.</text>
</comment>
<dbReference type="SUPFAM" id="SSF52374">
    <property type="entry name" value="Nucleotidylyl transferase"/>
    <property type="match status" value="1"/>
</dbReference>
<dbReference type="InterPro" id="IPR014729">
    <property type="entry name" value="Rossmann-like_a/b/a_fold"/>
</dbReference>
<keyword evidence="6" id="KW-0443">Lipid metabolism</keyword>
<keyword evidence="3" id="KW-0444">Lipid biosynthesis</keyword>
<dbReference type="CDD" id="cd02174">
    <property type="entry name" value="CCT"/>
    <property type="match status" value="1"/>
</dbReference>
<keyword evidence="14" id="KW-1185">Reference proteome</keyword>
<comment type="similarity">
    <text evidence="2">Belongs to the cytidylyltransferase family.</text>
</comment>
<evidence type="ECO:0000256" key="5">
    <source>
        <dbReference type="ARBA" id="ARBA00022695"/>
    </source>
</evidence>
<evidence type="ECO:0000256" key="1">
    <source>
        <dbReference type="ARBA" id="ARBA00005189"/>
    </source>
</evidence>
<sequence length="261" mass="29863">MIDGLENSNAERRPAPFSSSDEAQRELKTCDYTKKISLKDALGGKAPRKVRVYADGVYDMFHSGHARQLMQIHARVPNCYLIVGVCSEASTSREKGKTVFNEAERYEALRHCRYVDEVLTDAPWSYGLDFLTEHKIDFVAHDDIPYGTPDTEDVYQFVKEKDMFLATQRTKGISTTDVITRIIKDYDMYLKRNLDRGIEPEDLNISAFKATTVRMSSKVESVVNNVQRAFIKMFSRDGGSQNEDLSHNNSMKYVYTCHKII</sequence>
<evidence type="ECO:0000313" key="13">
    <source>
        <dbReference type="EMBL" id="KAL3312052.1"/>
    </source>
</evidence>
<gene>
    <name evidence="13" type="ORF">Ciccas_009363</name>
</gene>
<evidence type="ECO:0000313" key="14">
    <source>
        <dbReference type="Proteomes" id="UP001626550"/>
    </source>
</evidence>